<gene>
    <name evidence="1" type="ORF">D7Z94_12550</name>
</gene>
<name>A0A3B0C861_9FLAO</name>
<evidence type="ECO:0000313" key="1">
    <source>
        <dbReference type="EMBL" id="RKN81720.1"/>
    </source>
</evidence>
<protein>
    <submittedName>
        <fullName evidence="1">T9SS C-terminal target domain-containing protein</fullName>
    </submittedName>
</protein>
<organism evidence="1 2">
    <name type="scientific">Ulvibacterium marinum</name>
    <dbReference type="NCBI Taxonomy" id="2419782"/>
    <lineage>
        <taxon>Bacteria</taxon>
        <taxon>Pseudomonadati</taxon>
        <taxon>Bacteroidota</taxon>
        <taxon>Flavobacteriia</taxon>
        <taxon>Flavobacteriales</taxon>
        <taxon>Flavobacteriaceae</taxon>
        <taxon>Ulvibacterium</taxon>
    </lineage>
</organism>
<dbReference type="InterPro" id="IPR028974">
    <property type="entry name" value="TSP_type-3_rpt"/>
</dbReference>
<dbReference type="GO" id="GO:0005509">
    <property type="term" value="F:calcium ion binding"/>
    <property type="evidence" value="ECO:0007669"/>
    <property type="project" value="InterPro"/>
</dbReference>
<proteinExistence type="predicted"/>
<comment type="caution">
    <text evidence="1">The sequence shown here is derived from an EMBL/GenBank/DDBJ whole genome shotgun (WGS) entry which is preliminary data.</text>
</comment>
<sequence>MEYPPMISTFKEFSFVFLFLLLLSLPLRSQTTAVAPIGSGTEADPYQISTLGHLSWIAQTPTAMDKHFIQTSNINAFETQFWDDSDDNIDGDLFNDDNDANSTGTNQGFSPIGVDANRFSGIYDGNGHLITDLYINRPTMNFVGFIGYNQSGSELKKLGLQDVDIVGSNVTGSLVGRNLGTINQCYSTGAVAAPILLGGITGANYGSINNSYSRVVTTGNGTQGGLSGENANNNITYSYSTGEVRSSGFSGGLNGYVDFGPYSLSTSFWDTETSNKSTSQGGVGKTTAEMKQEITFTTVGWDFTDIWKIDNINNDGYPYLQWQQFDPIVRTDQISERTSTTVIANGNLLNLDNPNINEYGFAWSTTENTTIADNKTVITDAIALGEFSANITGLTENTTYYLRAYAGDGTDAFYGEEISFSTDVTAPSPSLQNVSDMVNGPFVLELVFDEPITDLAPNPVEVAPAINGRGTATLGELITITEGLEYTLEVTPTVEGELIFFNEFIGMARDLAGNDSNPLVEISVIYDATRPILNIHNPQTEVNGLFTLQLQSNEPITQLAPSPILVNLDAFGNPMASLGTLVEVVEGREYTLEVTPLIEGELQFFNDNIDVARDLAGNPSLPIETVLIQYIDLDRDNDGVPNTMDQCANTTSGAQVNPWGCETISLSSDNFMVEAIGTSCIGMANGAIAISAKNQDFDYRTIVNGEEVFVLTSSTYSQTLHGLEKGIYEVCFRIAEKEGYEQCFEVAVTEPQSLQAISSMDIGNKRLSLSLMGSGSYNVTLNGDMNVYTEQELSLTLKAGMNTLKVNTGLDCQGVYEEEIFVSEAPTFYPNPTPGPLSIIVPGTDLEIAIRITMVDGSLVQESSYGITGDRHIGLNLENLSPAVYMVYLEGKTLKHSFKILKQ</sequence>
<accession>A0A3B0C861</accession>
<dbReference type="Gene3D" id="2.160.20.110">
    <property type="match status" value="1"/>
</dbReference>
<dbReference type="AlphaFoldDB" id="A0A3B0C861"/>
<keyword evidence="2" id="KW-1185">Reference proteome</keyword>
<reference evidence="1 2" key="1">
    <citation type="submission" date="2018-10" db="EMBL/GenBank/DDBJ databases">
        <title>Ulvibacterium marinum gen. nov., sp. nov., a novel marine bacterium of the family Flavobacteriaceae, isolated from a culture of the green alga Ulva prolifera.</title>
        <authorList>
            <person name="Zhang Z."/>
        </authorList>
    </citation>
    <scope>NUCLEOTIDE SEQUENCE [LARGE SCALE GENOMIC DNA]</scope>
    <source>
        <strain evidence="1 2">CCMM003</strain>
    </source>
</reference>
<dbReference type="EMBL" id="RBCJ01000002">
    <property type="protein sequence ID" value="RKN81720.1"/>
    <property type="molecule type" value="Genomic_DNA"/>
</dbReference>
<dbReference type="SUPFAM" id="SSF103647">
    <property type="entry name" value="TSP type-3 repeat"/>
    <property type="match status" value="1"/>
</dbReference>
<evidence type="ECO:0000313" key="2">
    <source>
        <dbReference type="Proteomes" id="UP000276603"/>
    </source>
</evidence>
<dbReference type="Proteomes" id="UP000276603">
    <property type="component" value="Unassembled WGS sequence"/>
</dbReference>